<dbReference type="PANTHER" id="PTHR38004">
    <property type="entry name" value="PROLINE-RICH PROTEIN 33"/>
    <property type="match status" value="1"/>
</dbReference>
<feature type="compositionally biased region" description="Pro residues" evidence="1">
    <location>
        <begin position="368"/>
        <end position="379"/>
    </location>
</feature>
<evidence type="ECO:0008006" key="4">
    <source>
        <dbReference type="Google" id="ProtNLM"/>
    </source>
</evidence>
<feature type="compositionally biased region" description="Basic and acidic residues" evidence="1">
    <location>
        <begin position="408"/>
        <end position="423"/>
    </location>
</feature>
<accession>A0A8C3NZH2</accession>
<feature type="compositionally biased region" description="Polar residues" evidence="1">
    <location>
        <begin position="278"/>
        <end position="290"/>
    </location>
</feature>
<evidence type="ECO:0000313" key="2">
    <source>
        <dbReference type="Ensembl" id="ENSCRFP00000005217.1"/>
    </source>
</evidence>
<dbReference type="Ensembl" id="ENSCRFT00000005419.1">
    <property type="protein sequence ID" value="ENSCRFP00000005217.1"/>
    <property type="gene ID" value="ENSCRFG00000004219.1"/>
</dbReference>
<reference evidence="2" key="2">
    <citation type="submission" date="2025-09" db="UniProtKB">
        <authorList>
            <consortium name="Ensembl"/>
        </authorList>
    </citation>
    <scope>IDENTIFICATION</scope>
</reference>
<dbReference type="AlphaFoldDB" id="A0A8C3NZH2"/>
<feature type="compositionally biased region" description="Basic and acidic residues" evidence="1">
    <location>
        <begin position="120"/>
        <end position="130"/>
    </location>
</feature>
<sequence length="533" mass="58032">MLITVSSPTQPVPNHHPLSPPPTLPKPGKDNLRLQRLLKKAARKNAILTSEQGKAFRSSLSPVNEASPDQERAESPAPADTPEATAPPSAPQPAHLSIRPVSHRAPSPFRRGKPFTLKVTEQRRIAEHVKLTTSSAMPLLQKPGAPETPQQPEGAGSHLPSPSEPSVSVYPQPPPSSTPSKERAPEVTYVTRVNTYFHSVKPPRAKTPTPNPTQETVSHEDKRPTSSAPQASSSEPSPEQTPTPLKDSKATPPLPKPPLLPAAETEPPDQASKHVPNENPSTSDAHTNKPTAHGSDTKIPRPETAPELPKQDRDIPKPSTSSAPWRQAHPATPAQADGTGPTSTDTKAEHITEPQMAPSLPNTSCPPKAKPAPSPPEAPRSPGTSASGWQRLRKHLIVQPEATNSPESKAEKLGQEEGNKEESAQAVIKQDCMLVKSKAMRMWDAILYQVTLTKERKQQAEEKKPHKEESFFLPRRLPILLHKPRFDARKLKELAAKPMTKISTVFEVSRFRPKGAEEHTKTFNRTASGWSVN</sequence>
<feature type="region of interest" description="Disordered" evidence="1">
    <location>
        <begin position="1"/>
        <end position="425"/>
    </location>
</feature>
<name>A0A8C3NZH2_9PASS</name>
<organism evidence="2 3">
    <name type="scientific">Cyanoderma ruficeps</name>
    <name type="common">rufous-capped babbler</name>
    <dbReference type="NCBI Taxonomy" id="181631"/>
    <lineage>
        <taxon>Eukaryota</taxon>
        <taxon>Metazoa</taxon>
        <taxon>Chordata</taxon>
        <taxon>Craniata</taxon>
        <taxon>Vertebrata</taxon>
        <taxon>Euteleostomi</taxon>
        <taxon>Archelosauria</taxon>
        <taxon>Archosauria</taxon>
        <taxon>Dinosauria</taxon>
        <taxon>Saurischia</taxon>
        <taxon>Theropoda</taxon>
        <taxon>Coelurosauria</taxon>
        <taxon>Aves</taxon>
        <taxon>Neognathae</taxon>
        <taxon>Neoaves</taxon>
        <taxon>Telluraves</taxon>
        <taxon>Australaves</taxon>
        <taxon>Passeriformes</taxon>
        <taxon>Sylvioidea</taxon>
        <taxon>Timaliidae</taxon>
        <taxon>Cyanoderma</taxon>
    </lineage>
</organism>
<reference evidence="2" key="1">
    <citation type="submission" date="2025-08" db="UniProtKB">
        <authorList>
            <consortium name="Ensembl"/>
        </authorList>
    </citation>
    <scope>IDENTIFICATION</scope>
</reference>
<dbReference type="InterPro" id="IPR028004">
    <property type="entry name" value="DUF4643"/>
</dbReference>
<evidence type="ECO:0000256" key="1">
    <source>
        <dbReference type="SAM" id="MobiDB-lite"/>
    </source>
</evidence>
<proteinExistence type="predicted"/>
<feature type="compositionally biased region" description="Low complexity" evidence="1">
    <location>
        <begin position="157"/>
        <end position="170"/>
    </location>
</feature>
<protein>
    <recommendedName>
        <fullName evidence="4">Proline-rich protein 33-like</fullName>
    </recommendedName>
</protein>
<feature type="compositionally biased region" description="Low complexity" evidence="1">
    <location>
        <begin position="225"/>
        <end position="244"/>
    </location>
</feature>
<keyword evidence="3" id="KW-1185">Reference proteome</keyword>
<dbReference type="Pfam" id="PF15485">
    <property type="entry name" value="DUF4643"/>
    <property type="match status" value="1"/>
</dbReference>
<dbReference type="PANTHER" id="PTHR38004:SF1">
    <property type="entry name" value="PROLINE-RICH PROTEIN 33"/>
    <property type="match status" value="1"/>
</dbReference>
<feature type="compositionally biased region" description="Low complexity" evidence="1">
    <location>
        <begin position="75"/>
        <end position="87"/>
    </location>
</feature>
<dbReference type="Proteomes" id="UP000694396">
    <property type="component" value="Unplaced"/>
</dbReference>
<evidence type="ECO:0000313" key="3">
    <source>
        <dbReference type="Proteomes" id="UP000694396"/>
    </source>
</evidence>